<feature type="compositionally biased region" description="Pro residues" evidence="1">
    <location>
        <begin position="1467"/>
        <end position="1477"/>
    </location>
</feature>
<feature type="region of interest" description="Disordered" evidence="1">
    <location>
        <begin position="1136"/>
        <end position="1402"/>
    </location>
</feature>
<evidence type="ECO:0000259" key="3">
    <source>
        <dbReference type="Pfam" id="PF15779"/>
    </source>
</evidence>
<feature type="compositionally biased region" description="Polar residues" evidence="1">
    <location>
        <begin position="560"/>
        <end position="569"/>
    </location>
</feature>
<feature type="compositionally biased region" description="Low complexity" evidence="1">
    <location>
        <begin position="1178"/>
        <end position="1188"/>
    </location>
</feature>
<dbReference type="InterPro" id="IPR032754">
    <property type="entry name" value="LRRC37_N"/>
</dbReference>
<evidence type="ECO:0000256" key="1">
    <source>
        <dbReference type="SAM" id="MobiDB-lite"/>
    </source>
</evidence>
<feature type="region of interest" description="Disordered" evidence="1">
    <location>
        <begin position="1439"/>
        <end position="1500"/>
    </location>
</feature>
<feature type="domain" description="Leucine-rich repeat-containing protein 37 N-terminal" evidence="3">
    <location>
        <begin position="485"/>
        <end position="559"/>
    </location>
</feature>
<feature type="compositionally biased region" description="Polar residues" evidence="1">
    <location>
        <begin position="433"/>
        <end position="444"/>
    </location>
</feature>
<feature type="compositionally biased region" description="Low complexity" evidence="1">
    <location>
        <begin position="1390"/>
        <end position="1401"/>
    </location>
</feature>
<keyword evidence="2" id="KW-0472">Membrane</keyword>
<feature type="domain" description="Leucine-rich repeat-containing protein 37 N-terminal" evidence="3">
    <location>
        <begin position="723"/>
        <end position="782"/>
    </location>
</feature>
<reference evidence="4 5" key="1">
    <citation type="journal article" date="2019" name="Mol. Ecol. Resour.">
        <title>Improving Illumina assemblies with Hi-C and long reads: an example with the North African dromedary.</title>
        <authorList>
            <person name="Elbers J.P."/>
            <person name="Rogers M.F."/>
            <person name="Perelman P.L."/>
            <person name="Proskuryakova A.A."/>
            <person name="Serdyukova N.A."/>
            <person name="Johnson W.E."/>
            <person name="Horin P."/>
            <person name="Corander J."/>
            <person name="Murphy D."/>
            <person name="Burger P.A."/>
        </authorList>
    </citation>
    <scope>NUCLEOTIDE SEQUENCE [LARGE SCALE GENOMIC DNA]</scope>
    <source>
        <strain evidence="4">Drom800</strain>
        <tissue evidence="4">Blood</tissue>
    </source>
</reference>
<feature type="region of interest" description="Disordered" evidence="1">
    <location>
        <begin position="827"/>
        <end position="960"/>
    </location>
</feature>
<feature type="compositionally biased region" description="Polar residues" evidence="1">
    <location>
        <begin position="343"/>
        <end position="365"/>
    </location>
</feature>
<feature type="compositionally biased region" description="Low complexity" evidence="1">
    <location>
        <begin position="500"/>
        <end position="511"/>
    </location>
</feature>
<dbReference type="PANTHER" id="PTHR23045">
    <property type="entry name" value="LEUCINE-RICH REPEAT-CONTAINING PROTEIN 37A"/>
    <property type="match status" value="1"/>
</dbReference>
<sequence>MSALRRSCSDGQNWASTFEFPGSPGPVTSLGSSAPPHPHPCAAGPKSCLVVPGGQAWVGERARQEVSVTFAGGRMAWALGKTKLPFRFGVCSVCLASALLACVAGWPLGWSLGSVQQTPDSQSGDFNSVNPMSAETLLLYPAMESNGELPAGPHEDVAVPRQGENDKLTQRQKLPEEVPVLGWDQNQAPALSRPKGNEIKAVDIDLPGSLGSPDQPPEPPEEGEMSIPAEAQAQRPEPTQEVSLHQQGVLLKTTALEGESFPPQAEVMQVPPLKPIPTLPHIAQPSYRPTRPLKRQNHLHFSRGLCPSLQRALRNLQRALRRWNSPVQEEAASQPPESPERGGTSSIPQEAQASLQSALSMTLPHSSKRPQQVPGAPGENCTSVSSRVMRQQLDLEVSIQFTPTHPVLDLNRRRVYHSPAGGRLASSFCGGRTFSNPQDAQVTSRAPEEAEPSPVERTTGSAYEPNGEVYPFSTQQESPAQSPAEIEPSATQQESTAQRPESPAEVEPSPAHSQEPDVTAASPPGQDQAQSLQQPSVTVKPVDLALTITPGPTGEAEPSLPQQEASAQSAEFPEQLEPLLVQQEAPDQPPAPSGSGEPSPVQLEPPAQPPETSTAATAQPPIHNEVTFSPAGPGEAQRPVMPGTTGEPLDLAVVITPEPAKEAESSPEQQEGSAYFPISPEQAEFSPVQSKPLSPSPEPPGKIDSFPGQQEATAQTAGPPEGVGLSSVQEEALAQPPEPPKEAEMTVGTPGQNQAQHSSSPSVTDKPLDLGLTVTPGSLTAAGYSASLQQTSHPTYMEVTPPQAEQVLAQHPSMTEFTVQPLDLEVTLSPEPNTEAQPSPAMQGTPTWPPEPHQPSLYQEVTVPTPDQDHLEHLMSSSVIDKPLDLELTVTSEPTTEAEHSTSPPPEHPEVTHSPSSITPVTVHTVDLEVTVTGASSVDVEPSPTRTRDPNQPPEPPKEVVVQYPPHQVVTIPTPSKGHGQHTTPSSVTPHHVDLELTMTSEPAVEAQHSTVLWKTTAPSPEVALAHPDLTRVTVPPCRPGIYPNSAPRVNEDTCLTEPSVVQSVTYTSEKEQPEQSAPTSVNETLSCVVSAQRRGSADYNGTLLSGKNCFSSFVLCILPDLAAFGVFLGLPHEAEMSSSPHEAQAQRPEPPQEVESPPQQAAPAQNPQAPEKVESFPPQAEAQAQHPEATEETEPAPLQQGALSQPSEGPEEVGTAIPRGEGGLQEVLAEQLTPHEVNESPEEVEPSPVQEEAASQPPESPEEVQPSLEQEAQAQPAEHPEEAEPPPFPQEAQAQPAERPEYDSAPLQQEAPMQVPGKYPAHSNPSSVTLKPVDLELTVTPEPAKEGEFTTAQQEALPQPPEYSVEAEPSPTPQDATGQPPEPPEEAEPSPGLAAPSGAEKGAASALRRLLIWHPSMPAFPAPSHLIAPRLRRLTAHRAPRTRAAASLTCGPCRRCSSASSSSSRPAPPGTAPRPVCPSLAAVSPPPRLPPQGPLPAAVPAVSAGMKEQAFGRPCRPHSCSWVQSHSAPPFQRHPQVGEGTQALTWNLTAPAPGPWLSAVDEAAGSEESGRSLRTLASLRNAHSPHEPLPVWEFLRQDQSSRWRGKRRDWIRSLQRVPRWKTDRRVSREVGQSGRGEGYANVVDILGPPELKGGNPGAAAAATVPGRGACPQLGEGAPRARGARTTPTHEALMENTKDLLLCVPGGGVAPAAPRPQEPLQLPDPAPGPASPSHAPSTSGPPSPWRPLNDWGFPSPHPLTPRLTGAGFFGRPGWGNGVLTSPKGQSFGALQRKAPTAVGRLPRGVSHVEVEKWKGAGGHWCLGGSSQGRLFKRILSRLLTRVGVAGLPKTLANTERSLRPRKPFRFSLWHLLT</sequence>
<feature type="compositionally biased region" description="Polar residues" evidence="1">
    <location>
        <begin position="489"/>
        <end position="499"/>
    </location>
</feature>
<dbReference type="PANTHER" id="PTHR23045:SF9">
    <property type="entry name" value="LEUCINE RICH REPEAT CONTAINING 37A-RELATED"/>
    <property type="match status" value="1"/>
</dbReference>
<feature type="region of interest" description="Disordered" evidence="1">
    <location>
        <begin position="324"/>
        <end position="385"/>
    </location>
</feature>
<feature type="compositionally biased region" description="Pro residues" evidence="1">
    <location>
        <begin position="1485"/>
        <end position="1495"/>
    </location>
</feature>
<feature type="compositionally biased region" description="Low complexity" evidence="1">
    <location>
        <begin position="1247"/>
        <end position="1278"/>
    </location>
</feature>
<feature type="domain" description="Leucine-rich repeat-containing protein 37 N-terminal" evidence="3">
    <location>
        <begin position="940"/>
        <end position="1011"/>
    </location>
</feature>
<feature type="transmembrane region" description="Helical" evidence="2">
    <location>
        <begin position="84"/>
        <end position="108"/>
    </location>
</feature>
<feature type="compositionally biased region" description="Low complexity" evidence="1">
    <location>
        <begin position="1443"/>
        <end position="1466"/>
    </location>
</feature>
<feature type="compositionally biased region" description="Polar residues" evidence="1">
    <location>
        <begin position="525"/>
        <end position="537"/>
    </location>
</feature>
<feature type="compositionally biased region" description="Polar residues" evidence="1">
    <location>
        <begin position="749"/>
        <end position="763"/>
    </location>
</feature>
<gene>
    <name evidence="4" type="ORF">Cadr_000019064</name>
</gene>
<dbReference type="Proteomes" id="UP000299084">
    <property type="component" value="Unassembled WGS sequence"/>
</dbReference>
<accession>A0A5N4D1E0</accession>
<feature type="compositionally biased region" description="Polar residues" evidence="1">
    <location>
        <begin position="472"/>
        <end position="481"/>
    </location>
</feature>
<dbReference type="Pfam" id="PF15779">
    <property type="entry name" value="LRRC37"/>
    <property type="match status" value="6"/>
</dbReference>
<keyword evidence="2" id="KW-0812">Transmembrane</keyword>
<feature type="compositionally biased region" description="Polar residues" evidence="1">
    <location>
        <begin position="707"/>
        <end position="716"/>
    </location>
</feature>
<evidence type="ECO:0000313" key="4">
    <source>
        <dbReference type="EMBL" id="KAB1264896.1"/>
    </source>
</evidence>
<feature type="compositionally biased region" description="Polar residues" evidence="1">
    <location>
        <begin position="830"/>
        <end position="846"/>
    </location>
</feature>
<feature type="region of interest" description="Disordered" evidence="1">
    <location>
        <begin position="164"/>
        <end position="245"/>
    </location>
</feature>
<keyword evidence="2" id="KW-1133">Transmembrane helix</keyword>
<feature type="region of interest" description="Disordered" evidence="1">
    <location>
        <begin position="425"/>
        <end position="777"/>
    </location>
</feature>
<evidence type="ECO:0000313" key="5">
    <source>
        <dbReference type="Proteomes" id="UP000299084"/>
    </source>
</evidence>
<feature type="domain" description="Leucine-rich repeat-containing protein 37 N-terminal" evidence="3">
    <location>
        <begin position="596"/>
        <end position="667"/>
    </location>
</feature>
<proteinExistence type="predicted"/>
<organism evidence="4 5">
    <name type="scientific">Camelus dromedarius</name>
    <name type="common">Dromedary</name>
    <name type="synonym">Arabian camel</name>
    <dbReference type="NCBI Taxonomy" id="9838"/>
    <lineage>
        <taxon>Eukaryota</taxon>
        <taxon>Metazoa</taxon>
        <taxon>Chordata</taxon>
        <taxon>Craniata</taxon>
        <taxon>Vertebrata</taxon>
        <taxon>Euteleostomi</taxon>
        <taxon>Mammalia</taxon>
        <taxon>Eutheria</taxon>
        <taxon>Laurasiatheria</taxon>
        <taxon>Artiodactyla</taxon>
        <taxon>Tylopoda</taxon>
        <taxon>Camelidae</taxon>
        <taxon>Camelus</taxon>
    </lineage>
</organism>
<feature type="compositionally biased region" description="Basic and acidic residues" evidence="1">
    <location>
        <begin position="164"/>
        <end position="176"/>
    </location>
</feature>
<protein>
    <submittedName>
        <fullName evidence="4">Leucine-rich repeat-containing protein 37A2</fullName>
    </submittedName>
</protein>
<feature type="region of interest" description="Disordered" evidence="1">
    <location>
        <begin position="1705"/>
        <end position="1766"/>
    </location>
</feature>
<name>A0A5N4D1E0_CAMDR</name>
<feature type="compositionally biased region" description="Low complexity" evidence="1">
    <location>
        <begin position="1154"/>
        <end position="1171"/>
    </location>
</feature>
<evidence type="ECO:0000256" key="2">
    <source>
        <dbReference type="SAM" id="Phobius"/>
    </source>
</evidence>
<feature type="compositionally biased region" description="Pro residues" evidence="1">
    <location>
        <begin position="1713"/>
        <end position="1730"/>
    </location>
</feature>
<feature type="domain" description="Leucine-rich repeat-containing protein 37 N-terminal" evidence="3">
    <location>
        <begin position="835"/>
        <end position="902"/>
    </location>
</feature>
<dbReference type="EMBL" id="JWIN03000016">
    <property type="protein sequence ID" value="KAB1264896.1"/>
    <property type="molecule type" value="Genomic_DNA"/>
</dbReference>
<dbReference type="InterPro" id="IPR015753">
    <property type="entry name" value="LRRC37"/>
</dbReference>
<comment type="caution">
    <text evidence="4">The sequence shown here is derived from an EMBL/GenBank/DDBJ whole genome shotgun (WGS) entry which is preliminary data.</text>
</comment>
<feature type="domain" description="Leucine-rich repeat-containing protein 37 N-terminal" evidence="3">
    <location>
        <begin position="1283"/>
        <end position="1352"/>
    </location>
</feature>
<keyword evidence="5" id="KW-1185">Reference proteome</keyword>